<proteinExistence type="predicted"/>
<name>A0AAV7EJE1_ARIFI</name>
<dbReference type="EMBL" id="JAINDJ010000004">
    <property type="protein sequence ID" value="KAG9448980.1"/>
    <property type="molecule type" value="Genomic_DNA"/>
</dbReference>
<keyword evidence="1" id="KW-0472">Membrane</keyword>
<keyword evidence="1" id="KW-0812">Transmembrane</keyword>
<dbReference type="Proteomes" id="UP000825729">
    <property type="component" value="Unassembled WGS sequence"/>
</dbReference>
<reference evidence="2 3" key="1">
    <citation type="submission" date="2021-07" db="EMBL/GenBank/DDBJ databases">
        <title>The Aristolochia fimbriata genome: insights into angiosperm evolution, floral development and chemical biosynthesis.</title>
        <authorList>
            <person name="Jiao Y."/>
        </authorList>
    </citation>
    <scope>NUCLEOTIDE SEQUENCE [LARGE SCALE GENOMIC DNA]</scope>
    <source>
        <strain evidence="2">IBCAS-2021</strain>
        <tissue evidence="2">Leaf</tissue>
    </source>
</reference>
<dbReference type="PANTHER" id="PTHR33782:SF5">
    <property type="entry name" value="MEDIATOR OF RNA POLYMERASE II TRANSCRIPTION SUBUNIT"/>
    <property type="match status" value="1"/>
</dbReference>
<sequence length="148" mass="16690">MNASSTTQISRSTLPALSRPWTGRRKIRCRPRRVSALGNWAHDRGYGGGSVDESMIVLRMRIHEMKIAERNYEPPAEWTGWEKRYYTSYDSDVCHALGLLQTMLMNTRPGVALAMLLLVTLSVPTSLFAVLFRLVELTNGALSGFHLH</sequence>
<accession>A0AAV7EJE1</accession>
<evidence type="ECO:0000313" key="2">
    <source>
        <dbReference type="EMBL" id="KAG9448980.1"/>
    </source>
</evidence>
<keyword evidence="1" id="KW-1133">Transmembrane helix</keyword>
<feature type="transmembrane region" description="Helical" evidence="1">
    <location>
        <begin position="111"/>
        <end position="135"/>
    </location>
</feature>
<evidence type="ECO:0000313" key="3">
    <source>
        <dbReference type="Proteomes" id="UP000825729"/>
    </source>
</evidence>
<dbReference type="PANTHER" id="PTHR33782">
    <property type="entry name" value="OS01G0121600 PROTEIN"/>
    <property type="match status" value="1"/>
</dbReference>
<organism evidence="2 3">
    <name type="scientific">Aristolochia fimbriata</name>
    <name type="common">White veined hardy Dutchman's pipe vine</name>
    <dbReference type="NCBI Taxonomy" id="158543"/>
    <lineage>
        <taxon>Eukaryota</taxon>
        <taxon>Viridiplantae</taxon>
        <taxon>Streptophyta</taxon>
        <taxon>Embryophyta</taxon>
        <taxon>Tracheophyta</taxon>
        <taxon>Spermatophyta</taxon>
        <taxon>Magnoliopsida</taxon>
        <taxon>Magnoliidae</taxon>
        <taxon>Piperales</taxon>
        <taxon>Aristolochiaceae</taxon>
        <taxon>Aristolochia</taxon>
    </lineage>
</organism>
<keyword evidence="3" id="KW-1185">Reference proteome</keyword>
<evidence type="ECO:0000256" key="1">
    <source>
        <dbReference type="SAM" id="Phobius"/>
    </source>
</evidence>
<comment type="caution">
    <text evidence="2">The sequence shown here is derived from an EMBL/GenBank/DDBJ whole genome shotgun (WGS) entry which is preliminary data.</text>
</comment>
<gene>
    <name evidence="2" type="ORF">H6P81_008945</name>
</gene>
<dbReference type="AlphaFoldDB" id="A0AAV7EJE1"/>
<protein>
    <submittedName>
        <fullName evidence="2">Uncharacterized protein</fullName>
    </submittedName>
</protein>